<proteinExistence type="inferred from homology"/>
<dbReference type="RefSeq" id="WP_345539568.1">
    <property type="nucleotide sequence ID" value="NZ_BAABGJ010000058.1"/>
</dbReference>
<evidence type="ECO:0000256" key="2">
    <source>
        <dbReference type="ARBA" id="ARBA00022475"/>
    </source>
</evidence>
<keyword evidence="3 7" id="KW-0997">Cell inner membrane</keyword>
<comment type="subunit">
    <text evidence="7">The complex comprises the extracytoplasmic solute receptor protein and the two transmembrane proteins.</text>
</comment>
<comment type="similarity">
    <text evidence="7">Belongs to the TRAP transporter large permease family.</text>
</comment>
<feature type="transmembrane region" description="Helical" evidence="7">
    <location>
        <begin position="268"/>
        <end position="292"/>
    </location>
</feature>
<feature type="transmembrane region" description="Helical" evidence="7">
    <location>
        <begin position="357"/>
        <end position="384"/>
    </location>
</feature>
<organism evidence="9 10">
    <name type="scientific">Variovorax defluvii</name>
    <dbReference type="NCBI Taxonomy" id="913761"/>
    <lineage>
        <taxon>Bacteria</taxon>
        <taxon>Pseudomonadati</taxon>
        <taxon>Pseudomonadota</taxon>
        <taxon>Betaproteobacteria</taxon>
        <taxon>Burkholderiales</taxon>
        <taxon>Comamonadaceae</taxon>
        <taxon>Variovorax</taxon>
    </lineage>
</organism>
<protein>
    <recommendedName>
        <fullName evidence="7">TRAP transporter large permease protein</fullName>
    </recommendedName>
</protein>
<dbReference type="InterPro" id="IPR004681">
    <property type="entry name" value="TRAP_DctM"/>
</dbReference>
<keyword evidence="4 7" id="KW-0812">Transmembrane</keyword>
<keyword evidence="10" id="KW-1185">Reference proteome</keyword>
<feature type="transmembrane region" description="Helical" evidence="7">
    <location>
        <begin position="137"/>
        <end position="162"/>
    </location>
</feature>
<evidence type="ECO:0000259" key="8">
    <source>
        <dbReference type="Pfam" id="PF06808"/>
    </source>
</evidence>
<evidence type="ECO:0000256" key="7">
    <source>
        <dbReference type="RuleBase" id="RU369079"/>
    </source>
</evidence>
<keyword evidence="7" id="KW-0813">Transport</keyword>
<dbReference type="PIRSF" id="PIRSF006066">
    <property type="entry name" value="HI0050"/>
    <property type="match status" value="1"/>
</dbReference>
<dbReference type="Pfam" id="PF06808">
    <property type="entry name" value="DctM"/>
    <property type="match status" value="1"/>
</dbReference>
<comment type="caution">
    <text evidence="9">The sequence shown here is derived from an EMBL/GenBank/DDBJ whole genome shotgun (WGS) entry which is preliminary data.</text>
</comment>
<feature type="transmembrane region" description="Helical" evidence="7">
    <location>
        <begin position="47"/>
        <end position="68"/>
    </location>
</feature>
<dbReference type="InterPro" id="IPR010656">
    <property type="entry name" value="DctM"/>
</dbReference>
<keyword evidence="5 7" id="KW-1133">Transmembrane helix</keyword>
<comment type="function">
    <text evidence="7">Part of the tripartite ATP-independent periplasmic (TRAP) transport system.</text>
</comment>
<feature type="transmembrane region" description="Helical" evidence="7">
    <location>
        <begin position="312"/>
        <end position="330"/>
    </location>
</feature>
<evidence type="ECO:0000256" key="1">
    <source>
        <dbReference type="ARBA" id="ARBA00004429"/>
    </source>
</evidence>
<dbReference type="PANTHER" id="PTHR33362">
    <property type="entry name" value="SIALIC ACID TRAP TRANSPORTER PERMEASE PROTEIN SIAT-RELATED"/>
    <property type="match status" value="1"/>
</dbReference>
<evidence type="ECO:0000313" key="9">
    <source>
        <dbReference type="EMBL" id="GAA4349050.1"/>
    </source>
</evidence>
<comment type="subcellular location">
    <subcellularLocation>
        <location evidence="1 7">Cell inner membrane</location>
        <topology evidence="1 7">Multi-pass membrane protein</topology>
    </subcellularLocation>
</comment>
<keyword evidence="6 7" id="KW-0472">Membrane</keyword>
<sequence>MTIIVLTLAFILLVLVGIPISFAMGISSLVALFFHGQLPYNLIVHRTLMGVDSFVLLAIPLFIFAGTIMEQGGISEKLVRFAQTLLGRFRGGLPMVVVGSTMLQSGISGSTVADVSAMSAMTLEPLEKEGYSRPYSLSVIGSSCAFAILIPPCILMVIVAAVANTSVVAVFAAGIVPSILIGAMMLAFLHVQARIHNRPAGEKASFAEVAKGFWNALLALGVPILIFGGIRAGVATVTEMAAIAVLYSLVVGGLVYRRLSWRRIYDALVETCVSTGVITMLMGFAMIFGYLLATEGVPQAVASWMKAAEIPAWGVLVITAIIFVFVGAVLEGAPAVLIFVPILLPVVRSLGIDIVHWLTVVVLASGIGLFVPPTGLAVLVACSVGKVRMDQMIKPLIPFLLLLLAGLAVVIFVPWFSTALPQAMELTY</sequence>
<dbReference type="PANTHER" id="PTHR33362:SF2">
    <property type="entry name" value="TRAP TRANSPORTER LARGE PERMEASE PROTEIN"/>
    <property type="match status" value="1"/>
</dbReference>
<dbReference type="NCBIfam" id="TIGR00786">
    <property type="entry name" value="dctM"/>
    <property type="match status" value="1"/>
</dbReference>
<dbReference type="Proteomes" id="UP001500975">
    <property type="component" value="Unassembled WGS sequence"/>
</dbReference>
<feature type="transmembrane region" description="Helical" evidence="7">
    <location>
        <begin position="396"/>
        <end position="416"/>
    </location>
</feature>
<feature type="transmembrane region" description="Helical" evidence="7">
    <location>
        <begin position="240"/>
        <end position="256"/>
    </location>
</feature>
<evidence type="ECO:0000256" key="3">
    <source>
        <dbReference type="ARBA" id="ARBA00022519"/>
    </source>
</evidence>
<feature type="transmembrane region" description="Helical" evidence="7">
    <location>
        <begin position="168"/>
        <end position="191"/>
    </location>
</feature>
<feature type="transmembrane region" description="Helical" evidence="7">
    <location>
        <begin position="212"/>
        <end position="234"/>
    </location>
</feature>
<name>A0ABP8I0W6_9BURK</name>
<evidence type="ECO:0000256" key="4">
    <source>
        <dbReference type="ARBA" id="ARBA00022692"/>
    </source>
</evidence>
<reference evidence="10" key="1">
    <citation type="journal article" date="2019" name="Int. J. Syst. Evol. Microbiol.">
        <title>The Global Catalogue of Microorganisms (GCM) 10K type strain sequencing project: providing services to taxonomists for standard genome sequencing and annotation.</title>
        <authorList>
            <consortium name="The Broad Institute Genomics Platform"/>
            <consortium name="The Broad Institute Genome Sequencing Center for Infectious Disease"/>
            <person name="Wu L."/>
            <person name="Ma J."/>
        </authorList>
    </citation>
    <scope>NUCLEOTIDE SEQUENCE [LARGE SCALE GENOMIC DNA]</scope>
    <source>
        <strain evidence="10">JCM 17804</strain>
    </source>
</reference>
<feature type="transmembrane region" description="Helical" evidence="7">
    <location>
        <begin position="335"/>
        <end position="351"/>
    </location>
</feature>
<dbReference type="EMBL" id="BAABGJ010000058">
    <property type="protein sequence ID" value="GAA4349050.1"/>
    <property type="molecule type" value="Genomic_DNA"/>
</dbReference>
<comment type="caution">
    <text evidence="7">Lacks conserved residue(s) required for the propagation of feature annotation.</text>
</comment>
<feature type="domain" description="TRAP C4-dicarboxylate transport system permease DctM subunit" evidence="8">
    <location>
        <begin position="9"/>
        <end position="416"/>
    </location>
</feature>
<accession>A0ABP8I0W6</accession>
<evidence type="ECO:0000256" key="5">
    <source>
        <dbReference type="ARBA" id="ARBA00022989"/>
    </source>
</evidence>
<gene>
    <name evidence="9" type="ORF">GCM10023165_35460</name>
</gene>
<evidence type="ECO:0000256" key="6">
    <source>
        <dbReference type="ARBA" id="ARBA00023136"/>
    </source>
</evidence>
<keyword evidence="2" id="KW-1003">Cell membrane</keyword>
<evidence type="ECO:0000313" key="10">
    <source>
        <dbReference type="Proteomes" id="UP001500975"/>
    </source>
</evidence>